<dbReference type="InterPro" id="IPR025827">
    <property type="entry name" value="Zn_ribbon_recom_dom"/>
</dbReference>
<evidence type="ECO:0000313" key="5">
    <source>
        <dbReference type="Proteomes" id="UP001317629"/>
    </source>
</evidence>
<evidence type="ECO:0000313" key="4">
    <source>
        <dbReference type="EMBL" id="BDV33693.1"/>
    </source>
</evidence>
<organism evidence="4 5">
    <name type="scientific">Methylocystis iwaonis</name>
    <dbReference type="NCBI Taxonomy" id="2885079"/>
    <lineage>
        <taxon>Bacteria</taxon>
        <taxon>Pseudomonadati</taxon>
        <taxon>Pseudomonadota</taxon>
        <taxon>Alphaproteobacteria</taxon>
        <taxon>Hyphomicrobiales</taxon>
        <taxon>Methylocystaceae</taxon>
        <taxon>Methylocystis</taxon>
    </lineage>
</organism>
<feature type="domain" description="Recombinase" evidence="3">
    <location>
        <begin position="162"/>
        <end position="298"/>
    </location>
</feature>
<dbReference type="InterPro" id="IPR050639">
    <property type="entry name" value="SSR_resolvase"/>
</dbReference>
<feature type="domain" description="Resolvase/invertase-type recombinase catalytic" evidence="2">
    <location>
        <begin position="14"/>
        <end position="167"/>
    </location>
</feature>
<dbReference type="Gene3D" id="3.90.1750.20">
    <property type="entry name" value="Putative Large Serine Recombinase, Chain B, Domain 2"/>
    <property type="match status" value="1"/>
</dbReference>
<dbReference type="PANTHER" id="PTHR30461:SF23">
    <property type="entry name" value="DNA RECOMBINASE-RELATED"/>
    <property type="match status" value="1"/>
</dbReference>
<dbReference type="PANTHER" id="PTHR30461">
    <property type="entry name" value="DNA-INVERTASE FROM LAMBDOID PROPHAGE"/>
    <property type="match status" value="1"/>
</dbReference>
<sequence>MHESALTRPEKMIRAAIYARFSTDLQDERSIEDQVNLCKNYAEREQLHVVAVFDDRARSGGSILGRDGLLALMDKARERAFEVIVVEALDRLSRDMEDLAGIHKRLSFLGIEIRAVHEGVVNTVLVGLRGLVGQLYREDNAHKVRRGQAGRIAKGLNAGGLTYGYAPAPGARGRRIIVEAEAEIVRRIFSDYVDGRTPRDIARGLNAELITPPRGRAWNASTINGNMRRGNGILNNELYAGRLVWNKVRMVKDPDTGKRISRPNAESDWQATEVPSLAIVSRELFDAAQRRKKARSVTHPSQQRRPRHILSGLLKCGACGAGMASNGKDPSGRIRIRCSAATESGICPDPKTFYLDTVEAAVLNGLTTELRHPGVIAEYVRTYQAERKRLTAEASRNRVRLERRLGELNREIDRLVDAIAKGQGDPAVLGPKSTVLDGERKKLAAELGEAGPSEEAVSLHPAMLARYEEQLTRLQAALAGGIRDGDTECSEAIRDLVETVTVFRDNSRAGGVQVEVSGRLTALLGERAYPNRVSGVWGKMVAEEGFEPPTQGL</sequence>
<dbReference type="PROSITE" id="PS51736">
    <property type="entry name" value="RECOMBINASES_3"/>
    <property type="match status" value="1"/>
</dbReference>
<keyword evidence="1" id="KW-0175">Coiled coil</keyword>
<dbReference type="RefSeq" id="WP_350356510.1">
    <property type="nucleotide sequence ID" value="NZ_AP027142.1"/>
</dbReference>
<dbReference type="InterPro" id="IPR006119">
    <property type="entry name" value="Resolv_N"/>
</dbReference>
<gene>
    <name evidence="4" type="ORF">SS37A_12220</name>
</gene>
<feature type="coiled-coil region" evidence="1">
    <location>
        <begin position="391"/>
        <end position="418"/>
    </location>
</feature>
<dbReference type="SMART" id="SM00857">
    <property type="entry name" value="Resolvase"/>
    <property type="match status" value="1"/>
</dbReference>
<dbReference type="InterPro" id="IPR011109">
    <property type="entry name" value="DNA_bind_recombinase_dom"/>
</dbReference>
<dbReference type="InterPro" id="IPR038109">
    <property type="entry name" value="DNA_bind_recomb_sf"/>
</dbReference>
<dbReference type="Proteomes" id="UP001317629">
    <property type="component" value="Chromosome"/>
</dbReference>
<accession>A0ABN6VDI3</accession>
<dbReference type="PROSITE" id="PS51737">
    <property type="entry name" value="RECOMBINASE_DNA_BIND"/>
    <property type="match status" value="1"/>
</dbReference>
<name>A0ABN6VDI3_9HYPH</name>
<dbReference type="Pfam" id="PF13408">
    <property type="entry name" value="Zn_ribbon_recom"/>
    <property type="match status" value="1"/>
</dbReference>
<dbReference type="Pfam" id="PF00239">
    <property type="entry name" value="Resolvase"/>
    <property type="match status" value="1"/>
</dbReference>
<reference evidence="4 5" key="1">
    <citation type="journal article" date="2023" name="Int. J. Syst. Evol. Microbiol.">
        <title>Methylocystis iwaonis sp. nov., a type II methane-oxidizing bacterium from surface soil of a rice paddy field in Japan, and emended description of the genus Methylocystis (ex Whittenbury et al. 1970) Bowman et al. 1993.</title>
        <authorList>
            <person name="Kaise H."/>
            <person name="Sawadogo J.B."/>
            <person name="Alam M.S."/>
            <person name="Ueno C."/>
            <person name="Dianou D."/>
            <person name="Shinjo R."/>
            <person name="Asakawa S."/>
        </authorList>
    </citation>
    <scope>NUCLEOTIDE SEQUENCE [LARGE SCALE GENOMIC DNA]</scope>
    <source>
        <strain evidence="4 5">SS37A-Re</strain>
    </source>
</reference>
<evidence type="ECO:0000256" key="1">
    <source>
        <dbReference type="SAM" id="Coils"/>
    </source>
</evidence>
<evidence type="ECO:0000259" key="2">
    <source>
        <dbReference type="PROSITE" id="PS51736"/>
    </source>
</evidence>
<evidence type="ECO:0000259" key="3">
    <source>
        <dbReference type="PROSITE" id="PS51737"/>
    </source>
</evidence>
<dbReference type="CDD" id="cd00338">
    <property type="entry name" value="Ser_Recombinase"/>
    <property type="match status" value="1"/>
</dbReference>
<dbReference type="SUPFAM" id="SSF53041">
    <property type="entry name" value="Resolvase-like"/>
    <property type="match status" value="1"/>
</dbReference>
<dbReference type="Pfam" id="PF07508">
    <property type="entry name" value="Recombinase"/>
    <property type="match status" value="1"/>
</dbReference>
<dbReference type="Gene3D" id="3.40.50.1390">
    <property type="entry name" value="Resolvase, N-terminal catalytic domain"/>
    <property type="match status" value="1"/>
</dbReference>
<dbReference type="InterPro" id="IPR036162">
    <property type="entry name" value="Resolvase-like_N_sf"/>
</dbReference>
<keyword evidence="5" id="KW-1185">Reference proteome</keyword>
<proteinExistence type="predicted"/>
<dbReference type="EMBL" id="AP027142">
    <property type="protein sequence ID" value="BDV33693.1"/>
    <property type="molecule type" value="Genomic_DNA"/>
</dbReference>
<protein>
    <submittedName>
        <fullName evidence="4">Recombinase</fullName>
    </submittedName>
</protein>